<dbReference type="InterPro" id="IPR040148">
    <property type="entry name" value="FMR1"/>
</dbReference>
<dbReference type="Pfam" id="PF00013">
    <property type="entry name" value="KH_1"/>
    <property type="match status" value="1"/>
</dbReference>
<dbReference type="Pfam" id="PF05641">
    <property type="entry name" value="Agenet"/>
    <property type="match status" value="1"/>
</dbReference>
<feature type="region of interest" description="Disordered" evidence="2">
    <location>
        <begin position="310"/>
        <end position="514"/>
    </location>
</feature>
<feature type="compositionally biased region" description="Polar residues" evidence="2">
    <location>
        <begin position="435"/>
        <end position="459"/>
    </location>
</feature>
<dbReference type="Proteomes" id="UP000079169">
    <property type="component" value="Unplaced"/>
</dbReference>
<dbReference type="Gene3D" id="3.30.1370.10">
    <property type="entry name" value="K Homology domain, type 1"/>
    <property type="match status" value="1"/>
</dbReference>
<evidence type="ECO:0000256" key="2">
    <source>
        <dbReference type="SAM" id="MobiDB-lite"/>
    </source>
</evidence>
<dbReference type="GO" id="GO:0045182">
    <property type="term" value="F:translation regulator activity"/>
    <property type="evidence" value="ECO:0007669"/>
    <property type="project" value="TreeGrafter"/>
</dbReference>
<dbReference type="Pfam" id="PF17904">
    <property type="entry name" value="KH_9"/>
    <property type="match status" value="1"/>
</dbReference>
<dbReference type="CDD" id="cd20402">
    <property type="entry name" value="Tudor_Agenet_FMRP-like_rpt1"/>
    <property type="match status" value="1"/>
</dbReference>
<organism evidence="4 5">
    <name type="scientific">Diaphorina citri</name>
    <name type="common">Asian citrus psyllid</name>
    <dbReference type="NCBI Taxonomy" id="121845"/>
    <lineage>
        <taxon>Eukaryota</taxon>
        <taxon>Metazoa</taxon>
        <taxon>Ecdysozoa</taxon>
        <taxon>Arthropoda</taxon>
        <taxon>Hexapoda</taxon>
        <taxon>Insecta</taxon>
        <taxon>Pterygota</taxon>
        <taxon>Neoptera</taxon>
        <taxon>Paraneoptera</taxon>
        <taxon>Hemiptera</taxon>
        <taxon>Sternorrhyncha</taxon>
        <taxon>Psylloidea</taxon>
        <taxon>Psyllidae</taxon>
        <taxon>Diaphorininae</taxon>
        <taxon>Diaphorina</taxon>
    </lineage>
</organism>
<dbReference type="KEGG" id="dci:103524570"/>
<protein>
    <submittedName>
        <fullName evidence="5">Fragile X mental retardation syndrome-related protein 1</fullName>
    </submittedName>
</protein>
<evidence type="ECO:0000313" key="4">
    <source>
        <dbReference type="Proteomes" id="UP000079169"/>
    </source>
</evidence>
<dbReference type="PANTHER" id="PTHR10603:SF7">
    <property type="entry name" value="FRAGILE X MESSENGER RIBONUCLEOPROTEIN 1 HOMOLOG"/>
    <property type="match status" value="1"/>
</dbReference>
<gene>
    <name evidence="5" type="primary">LOC103524570</name>
</gene>
<feature type="compositionally biased region" description="Gly residues" evidence="2">
    <location>
        <begin position="327"/>
        <end position="341"/>
    </location>
</feature>
<dbReference type="GO" id="GO:0010494">
    <property type="term" value="C:cytoplasmic stress granule"/>
    <property type="evidence" value="ECO:0007669"/>
    <property type="project" value="TreeGrafter"/>
</dbReference>
<dbReference type="CDD" id="cd22427">
    <property type="entry name" value="KH_I_FMR1_FXR_rpt3"/>
    <property type="match status" value="1"/>
</dbReference>
<dbReference type="FunFam" id="2.30.30.140:FF:000103">
    <property type="entry name" value="Fmr1, isoform J"/>
    <property type="match status" value="1"/>
</dbReference>
<dbReference type="GO" id="GO:0043488">
    <property type="term" value="P:regulation of mRNA stability"/>
    <property type="evidence" value="ECO:0007669"/>
    <property type="project" value="TreeGrafter"/>
</dbReference>
<dbReference type="GO" id="GO:0005634">
    <property type="term" value="C:nucleus"/>
    <property type="evidence" value="ECO:0007669"/>
    <property type="project" value="TreeGrafter"/>
</dbReference>
<dbReference type="GO" id="GO:0043005">
    <property type="term" value="C:neuron projection"/>
    <property type="evidence" value="ECO:0007669"/>
    <property type="project" value="TreeGrafter"/>
</dbReference>
<reference evidence="5" key="1">
    <citation type="submission" date="2025-08" db="UniProtKB">
        <authorList>
            <consortium name="RefSeq"/>
        </authorList>
    </citation>
    <scope>IDENTIFICATION</scope>
</reference>
<dbReference type="Gene3D" id="2.30.30.140">
    <property type="match status" value="2"/>
</dbReference>
<dbReference type="GO" id="GO:0003730">
    <property type="term" value="F:mRNA 3'-UTR binding"/>
    <property type="evidence" value="ECO:0007669"/>
    <property type="project" value="TreeGrafter"/>
</dbReference>
<sequence>MDELEVEVCGENGAYYKAFVTDVSDEEVSVVFENEWQPESKFQFSMVRLPPRETINSGFVENQEVEVFSKATEGESCGWWKVIVKMIKGDFHVVEYLGCQSTFTEIVPPERMRQKNTNPPIDAKTFHKFDIEVPLDVQEFAKMEGAHKDFQKAIAAAIVRYIPDKGALSVISRDEACQKRASMIKDMHFRNLNQKVVLLKRTEDIDFSSDSVRKARSMLEYSEESLQVPRNLVGKVIGKNGRIIQEIVDKSGVVRVKIEGDNEPQPTLPREEGQVPFMTLAPQLFRNAVRSNFKRRVFLPITFLISAGSRHQTPENIDERLPPRQSYGGGGNSRGGGGGGYHSMSRGGRGGGRRGDGRRGGEERRRMTDDEGTLLDNGDRAESVCSSVESSSAAGNRPRRPRQRRRNKNRTRSASQPTNPPEGGPENGTFVAYNTWDTNTTSNQEPPSQHTDSRNSWIDNNGWGGGSAPQENQSRGGGRSQRPPSSKPVRKPPNSAPGLNHEKKDAPLLNGSGV</sequence>
<dbReference type="InterPro" id="IPR041560">
    <property type="entry name" value="Tudor_FRM1"/>
</dbReference>
<dbReference type="RefSeq" id="XP_026675742.1">
    <property type="nucleotide sequence ID" value="XM_026819941.1"/>
</dbReference>
<feature type="compositionally biased region" description="Basic residues" evidence="2">
    <location>
        <begin position="397"/>
        <end position="411"/>
    </location>
</feature>
<dbReference type="GO" id="GO:0098793">
    <property type="term" value="C:presynapse"/>
    <property type="evidence" value="ECO:0007669"/>
    <property type="project" value="GOC"/>
</dbReference>
<dbReference type="CTD" id="2332"/>
<dbReference type="CDD" id="cd22425">
    <property type="entry name" value="KH_I_FMR1_FXR_rpt1"/>
    <property type="match status" value="1"/>
</dbReference>
<dbReference type="PROSITE" id="PS50084">
    <property type="entry name" value="KH_TYPE_1"/>
    <property type="match status" value="1"/>
</dbReference>
<proteinExistence type="predicted"/>
<keyword evidence="4" id="KW-1185">Reference proteome</keyword>
<name>A0A3Q0II02_DIACI</name>
<dbReference type="AlphaFoldDB" id="A0A3Q0II02"/>
<keyword evidence="1" id="KW-0694">RNA-binding</keyword>
<dbReference type="InterPro" id="IPR040472">
    <property type="entry name" value="FMRP_KH0"/>
</dbReference>
<dbReference type="GO" id="GO:0099577">
    <property type="term" value="P:regulation of translation at presynapse, modulating synaptic transmission"/>
    <property type="evidence" value="ECO:0007669"/>
    <property type="project" value="TreeGrafter"/>
</dbReference>
<feature type="domain" description="Agenet-like" evidence="3">
    <location>
        <begin position="4"/>
        <end position="50"/>
    </location>
</feature>
<dbReference type="SUPFAM" id="SSF54791">
    <property type="entry name" value="Eukaryotic type KH-domain (KH-domain type I)"/>
    <property type="match status" value="1"/>
</dbReference>
<dbReference type="GO" id="GO:0045727">
    <property type="term" value="P:positive regulation of translation"/>
    <property type="evidence" value="ECO:0007669"/>
    <property type="project" value="TreeGrafter"/>
</dbReference>
<dbReference type="GO" id="GO:0048170">
    <property type="term" value="P:positive regulation of long-term neuronal synaptic plasticity"/>
    <property type="evidence" value="ECO:0007669"/>
    <property type="project" value="TreeGrafter"/>
</dbReference>
<dbReference type="STRING" id="121845.A0A3Q0II02"/>
<feature type="compositionally biased region" description="Low complexity" evidence="2">
    <location>
        <begin position="383"/>
        <end position="396"/>
    </location>
</feature>
<dbReference type="PaxDb" id="121845-A0A3Q0II02"/>
<dbReference type="PROSITE" id="PS51641">
    <property type="entry name" value="AGENET_LIKE"/>
    <property type="match status" value="2"/>
</dbReference>
<dbReference type="InterPro" id="IPR036612">
    <property type="entry name" value="KH_dom_type_1_sf"/>
</dbReference>
<evidence type="ECO:0000256" key="1">
    <source>
        <dbReference type="PROSITE-ProRule" id="PRU00117"/>
    </source>
</evidence>
<accession>A0A3Q0II02</accession>
<dbReference type="InterPro" id="IPR004088">
    <property type="entry name" value="KH_dom_type_1"/>
</dbReference>
<evidence type="ECO:0000313" key="5">
    <source>
        <dbReference type="RefSeq" id="XP_026675742.1"/>
    </source>
</evidence>
<evidence type="ECO:0000259" key="3">
    <source>
        <dbReference type="PROSITE" id="PS51641"/>
    </source>
</evidence>
<feature type="compositionally biased region" description="Basic and acidic residues" evidence="2">
    <location>
        <begin position="353"/>
        <end position="369"/>
    </location>
</feature>
<dbReference type="GeneID" id="103524570"/>
<dbReference type="PANTHER" id="PTHR10603">
    <property type="entry name" value="FRAGILE X MENTAL RETARDATION SYNDROME-RELATED PROTEIN"/>
    <property type="match status" value="1"/>
</dbReference>
<dbReference type="Pfam" id="PF18336">
    <property type="entry name" value="Tudor_FRX1"/>
    <property type="match status" value="1"/>
</dbReference>
<dbReference type="GO" id="GO:0051028">
    <property type="term" value="P:mRNA transport"/>
    <property type="evidence" value="ECO:0007669"/>
    <property type="project" value="TreeGrafter"/>
</dbReference>
<dbReference type="InterPro" id="IPR008395">
    <property type="entry name" value="Agenet-like_dom"/>
</dbReference>
<feature type="domain" description="Agenet-like" evidence="3">
    <location>
        <begin position="63"/>
        <end position="115"/>
    </location>
</feature>
<dbReference type="GO" id="GO:0048513">
    <property type="term" value="P:animal organ development"/>
    <property type="evidence" value="ECO:0007669"/>
    <property type="project" value="TreeGrafter"/>
</dbReference>